<dbReference type="Proteomes" id="UP000617041">
    <property type="component" value="Unassembled WGS sequence"/>
</dbReference>
<feature type="transmembrane region" description="Helical" evidence="2">
    <location>
        <begin position="124"/>
        <end position="142"/>
    </location>
</feature>
<evidence type="ECO:0000256" key="2">
    <source>
        <dbReference type="SAM" id="Phobius"/>
    </source>
</evidence>
<feature type="transmembrane region" description="Helical" evidence="2">
    <location>
        <begin position="384"/>
        <end position="405"/>
    </location>
</feature>
<feature type="transmembrane region" description="Helical" evidence="2">
    <location>
        <begin position="344"/>
        <end position="363"/>
    </location>
</feature>
<evidence type="ECO:0000313" key="3">
    <source>
        <dbReference type="EMBL" id="MBK0393587.1"/>
    </source>
</evidence>
<feature type="transmembrane region" description="Helical" evidence="2">
    <location>
        <begin position="312"/>
        <end position="332"/>
    </location>
</feature>
<keyword evidence="2" id="KW-1133">Transmembrane helix</keyword>
<gene>
    <name evidence="3" type="ORF">I8E28_13390</name>
</gene>
<protein>
    <submittedName>
        <fullName evidence="3">MATE family efflux transporter</fullName>
    </submittedName>
</protein>
<evidence type="ECO:0000256" key="1">
    <source>
        <dbReference type="ARBA" id="ARBA00022448"/>
    </source>
</evidence>
<organism evidence="3 4">
    <name type="scientific">Ramlibacter algicola</name>
    <dbReference type="NCBI Taxonomy" id="2795217"/>
    <lineage>
        <taxon>Bacteria</taxon>
        <taxon>Pseudomonadati</taxon>
        <taxon>Pseudomonadota</taxon>
        <taxon>Betaproteobacteria</taxon>
        <taxon>Burkholderiales</taxon>
        <taxon>Comamonadaceae</taxon>
        <taxon>Ramlibacter</taxon>
    </lineage>
</organism>
<feature type="transmembrane region" description="Helical" evidence="2">
    <location>
        <begin position="39"/>
        <end position="65"/>
    </location>
</feature>
<feature type="transmembrane region" description="Helical" evidence="2">
    <location>
        <begin position="154"/>
        <end position="175"/>
    </location>
</feature>
<feature type="transmembrane region" description="Helical" evidence="2">
    <location>
        <begin position="271"/>
        <end position="291"/>
    </location>
</feature>
<keyword evidence="1" id="KW-0813">Transport</keyword>
<feature type="transmembrane region" description="Helical" evidence="2">
    <location>
        <begin position="86"/>
        <end position="104"/>
    </location>
</feature>
<dbReference type="GO" id="GO:0042910">
    <property type="term" value="F:xenobiotic transmembrane transporter activity"/>
    <property type="evidence" value="ECO:0007669"/>
    <property type="project" value="InterPro"/>
</dbReference>
<dbReference type="PANTHER" id="PTHR43298">
    <property type="entry name" value="MULTIDRUG RESISTANCE PROTEIN NORM-RELATED"/>
    <property type="match status" value="1"/>
</dbReference>
<dbReference type="RefSeq" id="WP_200788549.1">
    <property type="nucleotide sequence ID" value="NZ_JAEDAO010000001.1"/>
</dbReference>
<dbReference type="EMBL" id="JAEDAO010000001">
    <property type="protein sequence ID" value="MBK0393587.1"/>
    <property type="molecule type" value="Genomic_DNA"/>
</dbReference>
<feature type="transmembrane region" description="Helical" evidence="2">
    <location>
        <begin position="12"/>
        <end position="33"/>
    </location>
</feature>
<dbReference type="InterPro" id="IPR050222">
    <property type="entry name" value="MATE_MdtK"/>
</dbReference>
<feature type="transmembrane region" description="Helical" evidence="2">
    <location>
        <begin position="237"/>
        <end position="259"/>
    </location>
</feature>
<dbReference type="InterPro" id="IPR002528">
    <property type="entry name" value="MATE_fam"/>
</dbReference>
<keyword evidence="2" id="KW-0472">Membrane</keyword>
<keyword evidence="2" id="KW-0812">Transmembrane</keyword>
<accession>A0A934Q2W4</accession>
<feature type="transmembrane region" description="Helical" evidence="2">
    <location>
        <begin position="417"/>
        <end position="442"/>
    </location>
</feature>
<dbReference type="PANTHER" id="PTHR43298:SF2">
    <property type="entry name" value="FMN_FAD EXPORTER YEEO-RELATED"/>
    <property type="match status" value="1"/>
</dbReference>
<name>A0A934Q2W4_9BURK</name>
<dbReference type="NCBIfam" id="TIGR00797">
    <property type="entry name" value="matE"/>
    <property type="match status" value="1"/>
</dbReference>
<dbReference type="AlphaFoldDB" id="A0A934Q2W4"/>
<feature type="transmembrane region" description="Helical" evidence="2">
    <location>
        <begin position="195"/>
        <end position="216"/>
    </location>
</feature>
<keyword evidence="4" id="KW-1185">Reference proteome</keyword>
<dbReference type="GO" id="GO:0005886">
    <property type="term" value="C:plasma membrane"/>
    <property type="evidence" value="ECO:0007669"/>
    <property type="project" value="TreeGrafter"/>
</dbReference>
<evidence type="ECO:0000313" key="4">
    <source>
        <dbReference type="Proteomes" id="UP000617041"/>
    </source>
</evidence>
<proteinExistence type="predicted"/>
<reference evidence="3" key="1">
    <citation type="submission" date="2020-12" db="EMBL/GenBank/DDBJ databases">
        <title>Ramlibacter sp. nov., isolated from a freshwater alga, Cryptomonas.</title>
        <authorList>
            <person name="Kim H.M."/>
            <person name="Jeon C.O."/>
        </authorList>
    </citation>
    <scope>NUCLEOTIDE SEQUENCE</scope>
    <source>
        <strain evidence="3">CrO1</strain>
    </source>
</reference>
<comment type="caution">
    <text evidence="3">The sequence shown here is derived from an EMBL/GenBank/DDBJ whole genome shotgun (WGS) entry which is preliminary data.</text>
</comment>
<dbReference type="GO" id="GO:0015297">
    <property type="term" value="F:antiporter activity"/>
    <property type="evidence" value="ECO:0007669"/>
    <property type="project" value="InterPro"/>
</dbReference>
<sequence length="450" mass="47665">MSELRTITRHAGTVLVGQLATMAFAVADTVIAGRYRPEALAALSVGAAVFASVFVALVGTLQALLPVWAELRGAGKQAEVGRSVRQALYVAFAAVAVGGVALLFPGPLLRWADVPIALQDDVEHYLAILAMALPASMLFRGYSTLNQSLGRPLLVTWLQLASLAVKVPLSIWFTFGGLGVPALGLAGCAYATLCVQWLMVLVAVWTLRTHAFYAPYELWRRMEPPHGPTLRAFAKRGVPTALAVLVEVTSFTLMALLIARMGIEASAGHQIAGNVAALMYMTPLSLALATSARVSYWLGAGDERQARHALRVGYKLALGLAVGTSCVIALLHDRIAHLYAGDRPAVLAVAGGLLLWVAVYHVADAMQAVGVFLLRSYGVATRPLVVYCVMLWGVGLGGGYLLAYAGAGPIAPLKTPAAFWSAGAVALFFTAAAFTALLWQVVRERRPPGR</sequence>
<dbReference type="Pfam" id="PF01554">
    <property type="entry name" value="MatE"/>
    <property type="match status" value="2"/>
</dbReference>